<gene>
    <name evidence="13" type="primary">cysS</name>
    <name evidence="15" type="ORF">UU29_C0007G0102</name>
</gene>
<evidence type="ECO:0000256" key="9">
    <source>
        <dbReference type="ARBA" id="ARBA00022840"/>
    </source>
</evidence>
<dbReference type="HAMAP" id="MF_00041">
    <property type="entry name" value="Cys_tRNA_synth"/>
    <property type="match status" value="1"/>
</dbReference>
<comment type="caution">
    <text evidence="15">The sequence shown here is derived from an EMBL/GenBank/DDBJ whole genome shotgun (WGS) entry which is preliminary data.</text>
</comment>
<dbReference type="InterPro" id="IPR032678">
    <property type="entry name" value="tRNA-synt_1_cat_dom"/>
</dbReference>
<evidence type="ECO:0000259" key="14">
    <source>
        <dbReference type="SMART" id="SM00840"/>
    </source>
</evidence>
<name>A0A0G0X6H7_9BACT</name>
<dbReference type="Gene3D" id="1.20.120.640">
    <property type="entry name" value="Anticodon-binding domain of a subclass of class I aminoacyl-tRNA synthetases"/>
    <property type="match status" value="1"/>
</dbReference>
<dbReference type="PANTHER" id="PTHR10890:SF3">
    <property type="entry name" value="CYSTEINE--TRNA LIGASE, CYTOPLASMIC"/>
    <property type="match status" value="1"/>
</dbReference>
<keyword evidence="5 13" id="KW-0436">Ligase</keyword>
<dbReference type="PRINTS" id="PR00983">
    <property type="entry name" value="TRNASYNTHCYS"/>
</dbReference>
<dbReference type="GO" id="GO:0008270">
    <property type="term" value="F:zinc ion binding"/>
    <property type="evidence" value="ECO:0007669"/>
    <property type="project" value="UniProtKB-UniRule"/>
</dbReference>
<comment type="cofactor">
    <cofactor evidence="13">
        <name>Zn(2+)</name>
        <dbReference type="ChEBI" id="CHEBI:29105"/>
    </cofactor>
    <text evidence="13">Binds 1 zinc ion per subunit.</text>
</comment>
<dbReference type="InterPro" id="IPR024909">
    <property type="entry name" value="Cys-tRNA/MSH_ligase"/>
</dbReference>
<evidence type="ECO:0000256" key="5">
    <source>
        <dbReference type="ARBA" id="ARBA00022598"/>
    </source>
</evidence>
<feature type="binding site" evidence="13">
    <location>
        <position position="242"/>
    </location>
    <ligand>
        <name>Zn(2+)</name>
        <dbReference type="ChEBI" id="CHEBI:29105"/>
    </ligand>
</feature>
<evidence type="ECO:0000256" key="10">
    <source>
        <dbReference type="ARBA" id="ARBA00022917"/>
    </source>
</evidence>
<dbReference type="GO" id="GO:0005524">
    <property type="term" value="F:ATP binding"/>
    <property type="evidence" value="ECO:0007669"/>
    <property type="project" value="UniProtKB-UniRule"/>
</dbReference>
<dbReference type="PANTHER" id="PTHR10890">
    <property type="entry name" value="CYSTEINYL-TRNA SYNTHETASE"/>
    <property type="match status" value="1"/>
</dbReference>
<organism evidence="15 16">
    <name type="scientific">Candidatus Daviesbacteria bacterium GW2011_GWA2_40_9</name>
    <dbReference type="NCBI Taxonomy" id="1618424"/>
    <lineage>
        <taxon>Bacteria</taxon>
        <taxon>Candidatus Daviesiibacteriota</taxon>
    </lineage>
</organism>
<dbReference type="SUPFAM" id="SSF52374">
    <property type="entry name" value="Nucleotidylyl transferase"/>
    <property type="match status" value="1"/>
</dbReference>
<evidence type="ECO:0000256" key="11">
    <source>
        <dbReference type="ARBA" id="ARBA00023146"/>
    </source>
</evidence>
<comment type="subunit">
    <text evidence="3 13">Monomer.</text>
</comment>
<reference evidence="15 16" key="1">
    <citation type="journal article" date="2015" name="Nature">
        <title>rRNA introns, odd ribosomes, and small enigmatic genomes across a large radiation of phyla.</title>
        <authorList>
            <person name="Brown C.T."/>
            <person name="Hug L.A."/>
            <person name="Thomas B.C."/>
            <person name="Sharon I."/>
            <person name="Castelle C.J."/>
            <person name="Singh A."/>
            <person name="Wilkins M.J."/>
            <person name="Williams K.H."/>
            <person name="Banfield J.F."/>
        </authorList>
    </citation>
    <scope>NUCLEOTIDE SEQUENCE [LARGE SCALE GENOMIC DNA]</scope>
</reference>
<evidence type="ECO:0000256" key="13">
    <source>
        <dbReference type="HAMAP-Rule" id="MF_00041"/>
    </source>
</evidence>
<dbReference type="Pfam" id="PF01406">
    <property type="entry name" value="tRNA-synt_1e"/>
    <property type="match status" value="1"/>
</dbReference>
<feature type="domain" description="Cysteinyl-tRNA synthetase class Ia DALR" evidence="14">
    <location>
        <begin position="344"/>
        <end position="394"/>
    </location>
</feature>
<dbReference type="CDD" id="cd00672">
    <property type="entry name" value="CysRS_core"/>
    <property type="match status" value="1"/>
</dbReference>
<feature type="binding site" evidence="13">
    <location>
        <position position="31"/>
    </location>
    <ligand>
        <name>Zn(2+)</name>
        <dbReference type="ChEBI" id="CHEBI:29105"/>
    </ligand>
</feature>
<dbReference type="Proteomes" id="UP000034601">
    <property type="component" value="Unassembled WGS sequence"/>
</dbReference>
<evidence type="ECO:0000313" key="15">
    <source>
        <dbReference type="EMBL" id="KKR83232.1"/>
    </source>
</evidence>
<comment type="similarity">
    <text evidence="2 13">Belongs to the class-I aminoacyl-tRNA synthetase family.</text>
</comment>
<dbReference type="Gene3D" id="3.40.50.620">
    <property type="entry name" value="HUPs"/>
    <property type="match status" value="1"/>
</dbReference>
<keyword evidence="9 13" id="KW-0067">ATP-binding</keyword>
<evidence type="ECO:0000256" key="1">
    <source>
        <dbReference type="ARBA" id="ARBA00004496"/>
    </source>
</evidence>
<keyword evidence="6 13" id="KW-0479">Metal-binding</keyword>
<evidence type="ECO:0000256" key="3">
    <source>
        <dbReference type="ARBA" id="ARBA00011245"/>
    </source>
</evidence>
<feature type="short sequence motif" description="'HIGH' region" evidence="13">
    <location>
        <begin position="33"/>
        <end position="43"/>
    </location>
</feature>
<dbReference type="Pfam" id="PF23493">
    <property type="entry name" value="CysS_C"/>
    <property type="match status" value="1"/>
</dbReference>
<dbReference type="InterPro" id="IPR009080">
    <property type="entry name" value="tRNAsynth_Ia_anticodon-bd"/>
</dbReference>
<dbReference type="PATRIC" id="fig|1618424.3.peg.509"/>
<feature type="binding site" evidence="13">
    <location>
        <position position="273"/>
    </location>
    <ligand>
        <name>ATP</name>
        <dbReference type="ChEBI" id="CHEBI:30616"/>
    </ligand>
</feature>
<dbReference type="GO" id="GO:0006423">
    <property type="term" value="P:cysteinyl-tRNA aminoacylation"/>
    <property type="evidence" value="ECO:0007669"/>
    <property type="project" value="UniProtKB-UniRule"/>
</dbReference>
<evidence type="ECO:0000256" key="7">
    <source>
        <dbReference type="ARBA" id="ARBA00022741"/>
    </source>
</evidence>
<evidence type="ECO:0000256" key="8">
    <source>
        <dbReference type="ARBA" id="ARBA00022833"/>
    </source>
</evidence>
<dbReference type="EC" id="6.1.1.16" evidence="13"/>
<evidence type="ECO:0000256" key="6">
    <source>
        <dbReference type="ARBA" id="ARBA00022723"/>
    </source>
</evidence>
<dbReference type="GO" id="GO:0005829">
    <property type="term" value="C:cytosol"/>
    <property type="evidence" value="ECO:0007669"/>
    <property type="project" value="TreeGrafter"/>
</dbReference>
<comment type="catalytic activity">
    <reaction evidence="12 13">
        <text>tRNA(Cys) + L-cysteine + ATP = L-cysteinyl-tRNA(Cys) + AMP + diphosphate</text>
        <dbReference type="Rhea" id="RHEA:17773"/>
        <dbReference type="Rhea" id="RHEA-COMP:9661"/>
        <dbReference type="Rhea" id="RHEA-COMP:9679"/>
        <dbReference type="ChEBI" id="CHEBI:30616"/>
        <dbReference type="ChEBI" id="CHEBI:33019"/>
        <dbReference type="ChEBI" id="CHEBI:35235"/>
        <dbReference type="ChEBI" id="CHEBI:78442"/>
        <dbReference type="ChEBI" id="CHEBI:78517"/>
        <dbReference type="ChEBI" id="CHEBI:456215"/>
        <dbReference type="EC" id="6.1.1.16"/>
    </reaction>
</comment>
<evidence type="ECO:0000256" key="2">
    <source>
        <dbReference type="ARBA" id="ARBA00005594"/>
    </source>
</evidence>
<dbReference type="InterPro" id="IPR015273">
    <property type="entry name" value="Cys-tRNA-synt_Ia_DALR"/>
</dbReference>
<protein>
    <recommendedName>
        <fullName evidence="13">Cysteine--tRNA ligase</fullName>
        <ecNumber evidence="13">6.1.1.16</ecNumber>
    </recommendedName>
    <alternativeName>
        <fullName evidence="13">Cysteinyl-tRNA synthetase</fullName>
        <shortName evidence="13">CysRS</shortName>
    </alternativeName>
</protein>
<evidence type="ECO:0000256" key="4">
    <source>
        <dbReference type="ARBA" id="ARBA00022490"/>
    </source>
</evidence>
<keyword evidence="11 13" id="KW-0030">Aminoacyl-tRNA synthetase</keyword>
<dbReference type="SMART" id="SM00840">
    <property type="entry name" value="DALR_2"/>
    <property type="match status" value="1"/>
</dbReference>
<dbReference type="GO" id="GO:0004817">
    <property type="term" value="F:cysteine-tRNA ligase activity"/>
    <property type="evidence" value="ECO:0007669"/>
    <property type="project" value="UniProtKB-UniRule"/>
</dbReference>
<evidence type="ECO:0000256" key="12">
    <source>
        <dbReference type="ARBA" id="ARBA00047398"/>
    </source>
</evidence>
<comment type="subcellular location">
    <subcellularLocation>
        <location evidence="1 13">Cytoplasm</location>
    </subcellularLocation>
</comment>
<keyword evidence="4 13" id="KW-0963">Cytoplasm</keyword>
<accession>A0A0G0X6H7</accession>
<dbReference type="AlphaFoldDB" id="A0A0G0X6H7"/>
<keyword evidence="10 13" id="KW-0648">Protein biosynthesis</keyword>
<dbReference type="InterPro" id="IPR015803">
    <property type="entry name" value="Cys-tRNA-ligase"/>
</dbReference>
<feature type="binding site" evidence="13">
    <location>
        <position position="238"/>
    </location>
    <ligand>
        <name>Zn(2+)</name>
        <dbReference type="ChEBI" id="CHEBI:29105"/>
    </ligand>
</feature>
<dbReference type="EMBL" id="LCAB01000007">
    <property type="protein sequence ID" value="KKR83232.1"/>
    <property type="molecule type" value="Genomic_DNA"/>
</dbReference>
<proteinExistence type="inferred from homology"/>
<dbReference type="SUPFAM" id="SSF47323">
    <property type="entry name" value="Anticodon-binding domain of a subclass of class I aminoacyl-tRNA synthetases"/>
    <property type="match status" value="1"/>
</dbReference>
<dbReference type="InterPro" id="IPR014729">
    <property type="entry name" value="Rossmann-like_a/b/a_fold"/>
</dbReference>
<sequence>MTVSLKLYNTLTRQVEEFKPLNPPHVGMYTCGPTVHDFAHIGNLRTFIFEDLLQKVLEAEGYKVVRVMNLTDIEDKIIKKAKEKGVSLEEFTTPYELAFFEDLRKLNIKYADIYPKATEHIGGMVKYIEVLVKKGLAYVAEDGSVYFDISKFPEYGKLSQLDKREVKAGARVKADEYSKEDVQDFALWKSVDPGEVGYDSPWGRGRPGWHIECSVMSQQYLGETFDIHGGAVDLIFPHHENEIAQSEGKTGKQFSMFFVEGEHLLVNGQKMAKSLKNYFTLRDIEAKGFEPLALRYLALTAHYRDKLNFTWKSLQAAQNALNNLREEVRDWDQSKIGCAEYERRFFNAVDNDLNVPQALAILWELVKSDYPTSAKAESLLKFDKILGLKLDEYLGKPLEVPEEVQKLVDQREKVRKNKDFQKSDELRDEIKKMGYEMEDTPTGPKVKKVL</sequence>
<dbReference type="NCBIfam" id="TIGR00435">
    <property type="entry name" value="cysS"/>
    <property type="match status" value="1"/>
</dbReference>
<dbReference type="FunFam" id="3.40.50.620:FF:000130">
    <property type="entry name" value="Cysteine--tRNA ligase"/>
    <property type="match status" value="1"/>
</dbReference>
<keyword evidence="8 13" id="KW-0862">Zinc</keyword>
<keyword evidence="7 13" id="KW-0547">Nucleotide-binding</keyword>
<feature type="binding site" evidence="13">
    <location>
        <position position="213"/>
    </location>
    <ligand>
        <name>Zn(2+)</name>
        <dbReference type="ChEBI" id="CHEBI:29105"/>
    </ligand>
</feature>
<dbReference type="InterPro" id="IPR056411">
    <property type="entry name" value="CysS_C"/>
</dbReference>
<feature type="short sequence motif" description="'KMSKS' region" evidence="13">
    <location>
        <begin position="270"/>
        <end position="274"/>
    </location>
</feature>
<evidence type="ECO:0000313" key="16">
    <source>
        <dbReference type="Proteomes" id="UP000034601"/>
    </source>
</evidence>